<dbReference type="GO" id="GO:0042834">
    <property type="term" value="F:peptidoglycan binding"/>
    <property type="evidence" value="ECO:0007669"/>
    <property type="project" value="InterPro"/>
</dbReference>
<dbReference type="Gene3D" id="1.20.1600.10">
    <property type="entry name" value="Outer membrane efflux proteins (OEP)"/>
    <property type="match status" value="1"/>
</dbReference>
<comment type="subcellular location">
    <subcellularLocation>
        <location evidence="2">Cell membrane</location>
        <topology evidence="2">Lipid-anchor</topology>
    </subcellularLocation>
</comment>
<dbReference type="PANTHER" id="PTHR30203:SF33">
    <property type="entry name" value="BLR4455 PROTEIN"/>
    <property type="match status" value="1"/>
</dbReference>
<dbReference type="Proteomes" id="UP000185678">
    <property type="component" value="Unassembled WGS sequence"/>
</dbReference>
<sequence length="660" mass="71572">MTLSRGFPPPVSRFRRFFPSLSVALTLGSALSGCMVIRDSYDVPPVDLPEQFQGSPALKGTLGDLSDQGDQATPASSAAPAAYSVPLGTALPTWWHLLGSEELNRLVDRALTRNPDLRMASLRVSQAEARYEQAFATRLPTLSTTVSGRADAPKDGTGSVSPGADITSERAFSAGLQASYRVDLWGERKATAEAARFRVWQAVLARDDTQKTTVSDLVGSYVDYLSFQDRLRVARETKDILSEMLKAVEERMERGDATILDISQQRAAVRSVEATIPSLEFQAAQAAHRIAQLCGTTPSQLQLGSAGLDSLKLPMVLPGVPSALLLRRSDVRAAEANLLAADADIDVARARVLPTLDLSAEIGQASTHMISWLQPENRMWNLVSSLSATIFDHGAREQAVEQTRARHEELTEGYISVIYTAVRESEDALSRLSFGTRRQTLQQAAVDASQDAVDQSRDSYRYGATDYLTLLDTERTLHNNRDQLYQVIRDRYRGAVDVFSSLGGGVELSDRLPGDGKRPDDLLSGKDAGTIALPEAPAEQPRPTADLADHQPAALGTSGQATPAPVDGGWRVVLPAVYSRSALDVAWRDLQAQFGDRLNGLRLYALALQDTDTPQGDGSADLARRWFRLSLGPFADKSTAQTMCSSLSRDGLRCSVSDVQ</sequence>
<evidence type="ECO:0000256" key="1">
    <source>
        <dbReference type="ARBA" id="ARBA00007613"/>
    </source>
</evidence>
<keyword evidence="2" id="KW-0812">Transmembrane</keyword>
<dbReference type="SUPFAM" id="SSF56954">
    <property type="entry name" value="Outer membrane efflux proteins (OEP)"/>
    <property type="match status" value="1"/>
</dbReference>
<dbReference type="InterPro" id="IPR003423">
    <property type="entry name" value="OMP_efflux"/>
</dbReference>
<dbReference type="InterPro" id="IPR010131">
    <property type="entry name" value="MdtP/NodT-like"/>
</dbReference>
<feature type="region of interest" description="Disordered" evidence="3">
    <location>
        <begin position="535"/>
        <end position="562"/>
    </location>
</feature>
<feature type="region of interest" description="Disordered" evidence="3">
    <location>
        <begin position="146"/>
        <end position="165"/>
    </location>
</feature>
<dbReference type="STRING" id="80876.SAMN05421779_106229"/>
<dbReference type="NCBIfam" id="TIGR01845">
    <property type="entry name" value="outer_NodT"/>
    <property type="match status" value="1"/>
</dbReference>
<evidence type="ECO:0000256" key="2">
    <source>
        <dbReference type="RuleBase" id="RU362097"/>
    </source>
</evidence>
<keyword evidence="2" id="KW-0564">Palmitate</keyword>
<organism evidence="5 6">
    <name type="scientific">Insolitispirillum peregrinum</name>
    <dbReference type="NCBI Taxonomy" id="80876"/>
    <lineage>
        <taxon>Bacteria</taxon>
        <taxon>Pseudomonadati</taxon>
        <taxon>Pseudomonadota</taxon>
        <taxon>Alphaproteobacteria</taxon>
        <taxon>Rhodospirillales</taxon>
        <taxon>Novispirillaceae</taxon>
        <taxon>Insolitispirillum</taxon>
    </lineage>
</organism>
<gene>
    <name evidence="5" type="ORF">SAMN05421779_106229</name>
</gene>
<dbReference type="GO" id="GO:0015562">
    <property type="term" value="F:efflux transmembrane transporter activity"/>
    <property type="evidence" value="ECO:0007669"/>
    <property type="project" value="InterPro"/>
</dbReference>
<reference evidence="5 6" key="1">
    <citation type="submission" date="2017-01" db="EMBL/GenBank/DDBJ databases">
        <authorList>
            <person name="Mah S.A."/>
            <person name="Swanson W.J."/>
            <person name="Moy G.W."/>
            <person name="Vacquier V.D."/>
        </authorList>
    </citation>
    <scope>NUCLEOTIDE SEQUENCE [LARGE SCALE GENOMIC DNA]</scope>
    <source>
        <strain evidence="5 6">DSM 11589</strain>
    </source>
</reference>
<dbReference type="Gene3D" id="2.20.200.10">
    <property type="entry name" value="Outer membrane efflux proteins (OEP)"/>
    <property type="match status" value="1"/>
</dbReference>
<dbReference type="PROSITE" id="PS51724">
    <property type="entry name" value="SPOR"/>
    <property type="match status" value="1"/>
</dbReference>
<proteinExistence type="inferred from homology"/>
<dbReference type="EMBL" id="FTOA01000006">
    <property type="protein sequence ID" value="SIT08435.1"/>
    <property type="molecule type" value="Genomic_DNA"/>
</dbReference>
<dbReference type="AlphaFoldDB" id="A0A1N7PCS2"/>
<evidence type="ECO:0000259" key="4">
    <source>
        <dbReference type="PROSITE" id="PS51724"/>
    </source>
</evidence>
<comment type="similarity">
    <text evidence="1 2">Belongs to the outer membrane factor (OMF) (TC 1.B.17) family.</text>
</comment>
<evidence type="ECO:0000313" key="6">
    <source>
        <dbReference type="Proteomes" id="UP000185678"/>
    </source>
</evidence>
<keyword evidence="6" id="KW-1185">Reference proteome</keyword>
<keyword evidence="2" id="KW-1134">Transmembrane beta strand</keyword>
<dbReference type="Pfam" id="PF02321">
    <property type="entry name" value="OEP"/>
    <property type="match status" value="2"/>
</dbReference>
<protein>
    <submittedName>
        <fullName evidence="5">Efflux transporter, outer membrane factor (OMF) lipoprotein, NodT family</fullName>
    </submittedName>
</protein>
<keyword evidence="2 5" id="KW-0449">Lipoprotein</keyword>
<feature type="domain" description="SPOR" evidence="4">
    <location>
        <begin position="564"/>
        <end position="660"/>
    </location>
</feature>
<keyword evidence="2" id="KW-0472">Membrane</keyword>
<dbReference type="GO" id="GO:0005886">
    <property type="term" value="C:plasma membrane"/>
    <property type="evidence" value="ECO:0007669"/>
    <property type="project" value="UniProtKB-SubCell"/>
</dbReference>
<dbReference type="PROSITE" id="PS51257">
    <property type="entry name" value="PROKAR_LIPOPROTEIN"/>
    <property type="match status" value="1"/>
</dbReference>
<accession>A0A1N7PCS2</accession>
<name>A0A1N7PCS2_9PROT</name>
<feature type="region of interest" description="Disordered" evidence="3">
    <location>
        <begin position="52"/>
        <end position="77"/>
    </location>
</feature>
<dbReference type="InterPro" id="IPR007730">
    <property type="entry name" value="SPOR-like_dom"/>
</dbReference>
<dbReference type="PANTHER" id="PTHR30203">
    <property type="entry name" value="OUTER MEMBRANE CATION EFFLUX PROTEIN"/>
    <property type="match status" value="1"/>
</dbReference>
<evidence type="ECO:0000313" key="5">
    <source>
        <dbReference type="EMBL" id="SIT08435.1"/>
    </source>
</evidence>
<evidence type="ECO:0000256" key="3">
    <source>
        <dbReference type="SAM" id="MobiDB-lite"/>
    </source>
</evidence>